<evidence type="ECO:0000313" key="3">
    <source>
        <dbReference type="EMBL" id="WOG91313.1"/>
    </source>
</evidence>
<accession>A0A165ZZN0</accession>
<protein>
    <submittedName>
        <fullName evidence="2">Uncharacterized protein</fullName>
    </submittedName>
</protein>
<name>A0A165ZZN0_DAUCS</name>
<proteinExistence type="predicted"/>
<sequence>MVSLHIVESLEPIPGQPLLQFSPDQAYKQKFLLLNYWKDCHDAWLHTGGCLVDILKLLHGGLPGGLPGGGGLPLDDPPAADAPSAPAPAGGSSAATDTATTVLDGDDDAGAGGAGGLPGIPGIGGGIPGIGGGIPGIGGGIPGIGGGLPGFQGPFSQVCCDALAELQKSCPGLAINPFYGPVVTKHCAAH</sequence>
<dbReference type="Proteomes" id="UP000077755">
    <property type="component" value="Chromosome 3"/>
</dbReference>
<evidence type="ECO:0000256" key="1">
    <source>
        <dbReference type="SAM" id="MobiDB-lite"/>
    </source>
</evidence>
<evidence type="ECO:0000313" key="2">
    <source>
        <dbReference type="EMBL" id="KZN00585.1"/>
    </source>
</evidence>
<feature type="region of interest" description="Disordered" evidence="1">
    <location>
        <begin position="69"/>
        <end position="115"/>
    </location>
</feature>
<dbReference type="EMBL" id="CP093345">
    <property type="protein sequence ID" value="WOG91313.1"/>
    <property type="molecule type" value="Genomic_DNA"/>
</dbReference>
<keyword evidence="4" id="KW-1185">Reference proteome</keyword>
<dbReference type="Gramene" id="KZN00585">
    <property type="protein sequence ID" value="KZN00585"/>
    <property type="gene ID" value="DCAR_009339"/>
</dbReference>
<dbReference type="AlphaFoldDB" id="A0A165ZZN0"/>
<organism evidence="2">
    <name type="scientific">Daucus carota subsp. sativus</name>
    <name type="common">Carrot</name>
    <dbReference type="NCBI Taxonomy" id="79200"/>
    <lineage>
        <taxon>Eukaryota</taxon>
        <taxon>Viridiplantae</taxon>
        <taxon>Streptophyta</taxon>
        <taxon>Embryophyta</taxon>
        <taxon>Tracheophyta</taxon>
        <taxon>Spermatophyta</taxon>
        <taxon>Magnoliopsida</taxon>
        <taxon>eudicotyledons</taxon>
        <taxon>Gunneridae</taxon>
        <taxon>Pentapetalae</taxon>
        <taxon>asterids</taxon>
        <taxon>campanulids</taxon>
        <taxon>Apiales</taxon>
        <taxon>Apiaceae</taxon>
        <taxon>Apioideae</taxon>
        <taxon>Scandiceae</taxon>
        <taxon>Daucinae</taxon>
        <taxon>Daucus</taxon>
        <taxon>Daucus sect. Daucus</taxon>
    </lineage>
</organism>
<gene>
    <name evidence="2" type="ORF">DCAR_009339</name>
    <name evidence="3" type="ORF">DCAR_0310561</name>
</gene>
<reference evidence="3" key="2">
    <citation type="submission" date="2022-03" db="EMBL/GenBank/DDBJ databases">
        <title>Draft title - Genomic analysis of global carrot germplasm unveils the trajectory of domestication and the origin of high carotenoid orange carrot.</title>
        <authorList>
            <person name="Iorizzo M."/>
            <person name="Ellison S."/>
            <person name="Senalik D."/>
            <person name="Macko-Podgorni A."/>
            <person name="Grzebelus D."/>
            <person name="Bostan H."/>
            <person name="Rolling W."/>
            <person name="Curaba J."/>
            <person name="Simon P."/>
        </authorList>
    </citation>
    <scope>NUCLEOTIDE SEQUENCE</scope>
    <source>
        <tissue evidence="3">Leaf</tissue>
    </source>
</reference>
<reference evidence="2" key="1">
    <citation type="journal article" date="2016" name="Nat. Genet.">
        <title>A high-quality carrot genome assembly provides new insights into carotenoid accumulation and asterid genome evolution.</title>
        <authorList>
            <person name="Iorizzo M."/>
            <person name="Ellison S."/>
            <person name="Senalik D."/>
            <person name="Zeng P."/>
            <person name="Satapoomin P."/>
            <person name="Huang J."/>
            <person name="Bowman M."/>
            <person name="Iovene M."/>
            <person name="Sanseverino W."/>
            <person name="Cavagnaro P."/>
            <person name="Yildiz M."/>
            <person name="Macko-Podgorni A."/>
            <person name="Moranska E."/>
            <person name="Grzebelus E."/>
            <person name="Grzebelus D."/>
            <person name="Ashrafi H."/>
            <person name="Zheng Z."/>
            <person name="Cheng S."/>
            <person name="Spooner D."/>
            <person name="Van Deynze A."/>
            <person name="Simon P."/>
        </authorList>
    </citation>
    <scope>NUCLEOTIDE SEQUENCE [LARGE SCALE GENOMIC DNA]</scope>
    <source>
        <tissue evidence="2">Leaf</tissue>
    </source>
</reference>
<dbReference type="EMBL" id="LNRQ01000003">
    <property type="protein sequence ID" value="KZN00585.1"/>
    <property type="molecule type" value="Genomic_DNA"/>
</dbReference>
<evidence type="ECO:0000313" key="4">
    <source>
        <dbReference type="Proteomes" id="UP000077755"/>
    </source>
</evidence>
<feature type="compositionally biased region" description="Low complexity" evidence="1">
    <location>
        <begin position="73"/>
        <end position="103"/>
    </location>
</feature>